<protein>
    <submittedName>
        <fullName evidence="1">Uncharacterized protein</fullName>
    </submittedName>
</protein>
<feature type="non-terminal residue" evidence="1">
    <location>
        <position position="1"/>
    </location>
</feature>
<organism evidence="1 2">
    <name type="scientific">Brassica rapa subsp. trilocularis</name>
    <dbReference type="NCBI Taxonomy" id="1813537"/>
    <lineage>
        <taxon>Eukaryota</taxon>
        <taxon>Viridiplantae</taxon>
        <taxon>Streptophyta</taxon>
        <taxon>Embryophyta</taxon>
        <taxon>Tracheophyta</taxon>
        <taxon>Spermatophyta</taxon>
        <taxon>Magnoliopsida</taxon>
        <taxon>eudicotyledons</taxon>
        <taxon>Gunneridae</taxon>
        <taxon>Pentapetalae</taxon>
        <taxon>rosids</taxon>
        <taxon>malvids</taxon>
        <taxon>Brassicales</taxon>
        <taxon>Brassicaceae</taxon>
        <taxon>Brassiceae</taxon>
        <taxon>Brassica</taxon>
    </lineage>
</organism>
<evidence type="ECO:0000313" key="2">
    <source>
        <dbReference type="Proteomes" id="UP000823674"/>
    </source>
</evidence>
<comment type="caution">
    <text evidence="1">The sequence shown here is derived from an EMBL/GenBank/DDBJ whole genome shotgun (WGS) entry which is preliminary data.</text>
</comment>
<gene>
    <name evidence="1" type="primary">A05p018720.1_BraROA</name>
    <name evidence="1" type="ORF">IGI04_018700</name>
</gene>
<accession>A0ABQ7MDP8</accession>
<name>A0ABQ7MDP8_BRACM</name>
<proteinExistence type="predicted"/>
<reference evidence="1 2" key="1">
    <citation type="submission" date="2021-03" db="EMBL/GenBank/DDBJ databases">
        <authorList>
            <person name="King G.J."/>
            <person name="Bancroft I."/>
            <person name="Baten A."/>
            <person name="Bloomfield J."/>
            <person name="Borpatragohain P."/>
            <person name="He Z."/>
            <person name="Irish N."/>
            <person name="Irwin J."/>
            <person name="Liu K."/>
            <person name="Mauleon R.P."/>
            <person name="Moore J."/>
            <person name="Morris R."/>
            <person name="Ostergaard L."/>
            <person name="Wang B."/>
            <person name="Wells R."/>
        </authorList>
    </citation>
    <scope>NUCLEOTIDE SEQUENCE [LARGE SCALE GENOMIC DNA]</scope>
    <source>
        <strain evidence="1">R-o-18</strain>
        <tissue evidence="1">Leaf</tissue>
    </source>
</reference>
<feature type="non-terminal residue" evidence="1">
    <location>
        <position position="88"/>
    </location>
</feature>
<sequence length="88" mass="10254">RPLLLLEIWQKIYLGYDVRAWKDPRIPTSTSPARSARPNVLVAHLIINTRNIPLSENLMDIHILKAEEYVVYVKPSIAKLQHRWGRIS</sequence>
<keyword evidence="2" id="KW-1185">Reference proteome</keyword>
<evidence type="ECO:0000313" key="1">
    <source>
        <dbReference type="EMBL" id="KAG5396886.1"/>
    </source>
</evidence>
<dbReference type="Proteomes" id="UP000823674">
    <property type="component" value="Chromosome A05"/>
</dbReference>
<dbReference type="EMBL" id="JADBGQ010000005">
    <property type="protein sequence ID" value="KAG5396886.1"/>
    <property type="molecule type" value="Genomic_DNA"/>
</dbReference>